<organism evidence="2 3">
    <name type="scientific">Chaetomium globosum (strain ATCC 6205 / CBS 148.51 / DSM 1962 / NBRC 6347 / NRRL 1970)</name>
    <name type="common">Soil fungus</name>
    <dbReference type="NCBI Taxonomy" id="306901"/>
    <lineage>
        <taxon>Eukaryota</taxon>
        <taxon>Fungi</taxon>
        <taxon>Dikarya</taxon>
        <taxon>Ascomycota</taxon>
        <taxon>Pezizomycotina</taxon>
        <taxon>Sordariomycetes</taxon>
        <taxon>Sordariomycetidae</taxon>
        <taxon>Sordariales</taxon>
        <taxon>Chaetomiaceae</taxon>
        <taxon>Chaetomium</taxon>
    </lineage>
</organism>
<accession>Q2HI18</accession>
<reference evidence="3" key="1">
    <citation type="journal article" date="2015" name="Genome Announc.">
        <title>Draft genome sequence of the cellulolytic fungus Chaetomium globosum.</title>
        <authorList>
            <person name="Cuomo C.A."/>
            <person name="Untereiner W.A."/>
            <person name="Ma L.-J."/>
            <person name="Grabherr M."/>
            <person name="Birren B.W."/>
        </authorList>
    </citation>
    <scope>NUCLEOTIDE SEQUENCE [LARGE SCALE GENOMIC DNA]</scope>
    <source>
        <strain evidence="3">ATCC 6205 / CBS 148.51 / DSM 1962 / NBRC 6347 / NRRL 1970</strain>
    </source>
</reference>
<feature type="compositionally biased region" description="Acidic residues" evidence="1">
    <location>
        <begin position="114"/>
        <end position="128"/>
    </location>
</feature>
<keyword evidence="3" id="KW-1185">Reference proteome</keyword>
<evidence type="ECO:0000256" key="1">
    <source>
        <dbReference type="SAM" id="MobiDB-lite"/>
    </source>
</evidence>
<dbReference type="Gene3D" id="3.80.10.10">
    <property type="entry name" value="Ribonuclease Inhibitor"/>
    <property type="match status" value="1"/>
</dbReference>
<dbReference type="SUPFAM" id="SSF52047">
    <property type="entry name" value="RNI-like"/>
    <property type="match status" value="1"/>
</dbReference>
<dbReference type="EMBL" id="CH408029">
    <property type="protein sequence ID" value="EAQ91901.1"/>
    <property type="molecule type" value="Genomic_DNA"/>
</dbReference>
<dbReference type="InterPro" id="IPR032675">
    <property type="entry name" value="LRR_dom_sf"/>
</dbReference>
<dbReference type="STRING" id="306901.Q2HI18"/>
<dbReference type="HOGENOM" id="CLU_024672_0_1_1"/>
<feature type="region of interest" description="Disordered" evidence="1">
    <location>
        <begin position="660"/>
        <end position="682"/>
    </location>
</feature>
<gene>
    <name evidence="2" type="ORF">CHGG_00136</name>
</gene>
<dbReference type="VEuPathDB" id="FungiDB:CHGG_00136"/>
<dbReference type="InParanoid" id="Q2HI18"/>
<dbReference type="OMA" id="LWREDDI"/>
<dbReference type="eggNOG" id="ENOG502SJ7Y">
    <property type="taxonomic scope" value="Eukaryota"/>
</dbReference>
<proteinExistence type="predicted"/>
<dbReference type="OrthoDB" id="4581035at2759"/>
<dbReference type="RefSeq" id="XP_001219357.1">
    <property type="nucleotide sequence ID" value="XM_001219356.1"/>
</dbReference>
<feature type="region of interest" description="Disordered" evidence="1">
    <location>
        <begin position="100"/>
        <end position="145"/>
    </location>
</feature>
<evidence type="ECO:0000313" key="2">
    <source>
        <dbReference type="EMBL" id="EAQ91901.1"/>
    </source>
</evidence>
<name>Q2HI18_CHAGB</name>
<protein>
    <submittedName>
        <fullName evidence="2">Uncharacterized protein</fullName>
    </submittedName>
</protein>
<dbReference type="GeneID" id="4387919"/>
<dbReference type="AlphaFoldDB" id="Q2HI18"/>
<sequence>MESAGTHPRFSPFETLPLHLFQYLCECVPRRSLSCLSSASRLCYQATTPRRFRRVKLTIRNKEKLRRDLDNLLAVLSSRDLFRHVHQVVAIGCMDHDGGSEDCSQTTDPATADQDSDDDSDSDSDNDDLFGATIGSGPPLSTQQKKAQNEAWLPFALFLGQLPALTDLVYACTHQLPPCVLAALHKYHPTSRLHVDAFSLRSLCQERHQLHDIDPDDFALATSPCLYNLRARCLPYDDWGRFNFNLEALEHIVASGCAPELRKLSIDHCSPSGSLALVEALRDPRRPWKGFFFSSQSQVVVSPQQQALTQGRGRLKTLVLSGSHGGLSHLQGWETRTEFGLLRKFEYHCKVSVESFQFLASLAASGSFRSLRILRLGIFDTAPGSDSGQLDQSAASFLQALPPLETLTLENYFGTHAVEAALSRHGPTLCKLRLLPEDGGEAHNDVDTDAARVREIQQRCPMLKDIELRVRRRQGGPEEVAVYQTLGRIPRLRRATLRLDCRSPYRDQTHDRNMHRGTLMFYDEPSGDAERVRNTLVNLALDETLATEIFRKIVSAAPDSPLERLTLEPQTEDTIAAQFPEIDSFGRWIGRSWALKICGKSGAVRAREIDVDRYDREYLRNNLEQVEYQGEDVWGTLWPNEGGDWRDDWHSFPLWCKENGNGGVGEKSRDGPELHGSTVTPS</sequence>
<evidence type="ECO:0000313" key="3">
    <source>
        <dbReference type="Proteomes" id="UP000001056"/>
    </source>
</evidence>
<dbReference type="Proteomes" id="UP000001056">
    <property type="component" value="Unassembled WGS sequence"/>
</dbReference>